<dbReference type="Gene3D" id="3.20.20.70">
    <property type="entry name" value="Aldolase class I"/>
    <property type="match status" value="1"/>
</dbReference>
<sequence length="363" mass="40171">MFSRTLLERLEELCNIDVDDVDTELIRSLLIKPHNQTSNQAVIANALFESQNETLLADMVEKYGKEGWEKVFDNATVQMCARNVPYLSGHVLVQTSPRHINDRTAIIDQCYSFAKAFDEAGVPKDRFAIKLPFTGSAASAAVQLNTEGIRTLATAVFGLEQALAASQSKCLFISPYYNEIAAYEDVSLRINNPDPAMNHPMSARIIHMLEAFAKEYAETGTEQPVMVIASHFGIAEIMAMPELGCHHVTIRADNLRALMQTPCTLPTLSARHAKPKHPYAEIATPDRLRCLSKLDPLAGPNWDGILASSRKVDYVANGGEALDNAIHENPVMNKRFKDAMELFLNAEEKARVGIEKAIAKCWG</sequence>
<dbReference type="GO" id="GO:0004801">
    <property type="term" value="F:transaldolase activity"/>
    <property type="evidence" value="ECO:0007669"/>
    <property type="project" value="TreeGrafter"/>
</dbReference>
<dbReference type="InterPro" id="IPR013785">
    <property type="entry name" value="Aldolase_TIM"/>
</dbReference>
<dbReference type="PANTHER" id="PTHR10683:SF39">
    <property type="entry name" value="TRANSALDOLASE"/>
    <property type="match status" value="1"/>
</dbReference>
<dbReference type="GO" id="GO:0009052">
    <property type="term" value="P:pentose-phosphate shunt, non-oxidative branch"/>
    <property type="evidence" value="ECO:0007669"/>
    <property type="project" value="TreeGrafter"/>
</dbReference>
<dbReference type="Proteomes" id="UP000799772">
    <property type="component" value="Unassembled WGS sequence"/>
</dbReference>
<dbReference type="EMBL" id="ML978125">
    <property type="protein sequence ID" value="KAF2099537.1"/>
    <property type="molecule type" value="Genomic_DNA"/>
</dbReference>
<keyword evidence="1" id="KW-0704">Schiff base</keyword>
<evidence type="ECO:0000313" key="3">
    <source>
        <dbReference type="Proteomes" id="UP000799772"/>
    </source>
</evidence>
<comment type="caution">
    <text evidence="2">The sequence shown here is derived from an EMBL/GenBank/DDBJ whole genome shotgun (WGS) entry which is preliminary data.</text>
</comment>
<dbReference type="InterPro" id="IPR001585">
    <property type="entry name" value="TAL/FSA"/>
</dbReference>
<name>A0A9P4M9N1_9PEZI</name>
<dbReference type="PANTHER" id="PTHR10683">
    <property type="entry name" value="TRANSALDOLASE"/>
    <property type="match status" value="1"/>
</dbReference>
<keyword evidence="3" id="KW-1185">Reference proteome</keyword>
<reference evidence="2" key="1">
    <citation type="journal article" date="2020" name="Stud. Mycol.">
        <title>101 Dothideomycetes genomes: a test case for predicting lifestyles and emergence of pathogens.</title>
        <authorList>
            <person name="Haridas S."/>
            <person name="Albert R."/>
            <person name="Binder M."/>
            <person name="Bloem J."/>
            <person name="Labutti K."/>
            <person name="Salamov A."/>
            <person name="Andreopoulos B."/>
            <person name="Baker S."/>
            <person name="Barry K."/>
            <person name="Bills G."/>
            <person name="Bluhm B."/>
            <person name="Cannon C."/>
            <person name="Castanera R."/>
            <person name="Culley D."/>
            <person name="Daum C."/>
            <person name="Ezra D."/>
            <person name="Gonzalez J."/>
            <person name="Henrissat B."/>
            <person name="Kuo A."/>
            <person name="Liang C."/>
            <person name="Lipzen A."/>
            <person name="Lutzoni F."/>
            <person name="Magnuson J."/>
            <person name="Mondo S."/>
            <person name="Nolan M."/>
            <person name="Ohm R."/>
            <person name="Pangilinan J."/>
            <person name="Park H.-J."/>
            <person name="Ramirez L."/>
            <person name="Alfaro M."/>
            <person name="Sun H."/>
            <person name="Tritt A."/>
            <person name="Yoshinaga Y."/>
            <person name="Zwiers L.-H."/>
            <person name="Turgeon B."/>
            <person name="Goodwin S."/>
            <person name="Spatafora J."/>
            <person name="Crous P."/>
            <person name="Grigoriev I."/>
        </authorList>
    </citation>
    <scope>NUCLEOTIDE SEQUENCE</scope>
    <source>
        <strain evidence="2">CBS 133067</strain>
    </source>
</reference>
<dbReference type="GO" id="GO:0005975">
    <property type="term" value="P:carbohydrate metabolic process"/>
    <property type="evidence" value="ECO:0007669"/>
    <property type="project" value="InterPro"/>
</dbReference>
<dbReference type="AlphaFoldDB" id="A0A9P4M9N1"/>
<gene>
    <name evidence="2" type="ORF">NA57DRAFT_75037</name>
</gene>
<evidence type="ECO:0000313" key="2">
    <source>
        <dbReference type="EMBL" id="KAF2099537.1"/>
    </source>
</evidence>
<dbReference type="OrthoDB" id="1711136at2759"/>
<proteinExistence type="predicted"/>
<accession>A0A9P4M9N1</accession>
<evidence type="ECO:0000256" key="1">
    <source>
        <dbReference type="ARBA" id="ARBA00023270"/>
    </source>
</evidence>
<dbReference type="Pfam" id="PF00923">
    <property type="entry name" value="TAL_FSA"/>
    <property type="match status" value="1"/>
</dbReference>
<dbReference type="SUPFAM" id="SSF51569">
    <property type="entry name" value="Aldolase"/>
    <property type="match status" value="1"/>
</dbReference>
<organism evidence="2 3">
    <name type="scientific">Rhizodiscina lignyota</name>
    <dbReference type="NCBI Taxonomy" id="1504668"/>
    <lineage>
        <taxon>Eukaryota</taxon>
        <taxon>Fungi</taxon>
        <taxon>Dikarya</taxon>
        <taxon>Ascomycota</taxon>
        <taxon>Pezizomycotina</taxon>
        <taxon>Dothideomycetes</taxon>
        <taxon>Pleosporomycetidae</taxon>
        <taxon>Aulographales</taxon>
        <taxon>Rhizodiscinaceae</taxon>
        <taxon>Rhizodiscina</taxon>
    </lineage>
</organism>
<protein>
    <submittedName>
        <fullName evidence="2">Aldolase</fullName>
    </submittedName>
</protein>